<gene>
    <name evidence="1" type="ORF">J2W25_000887</name>
</gene>
<proteinExistence type="predicted"/>
<comment type="caution">
    <text evidence="1">The sequence shown here is derived from an EMBL/GenBank/DDBJ whole genome shotgun (WGS) entry which is preliminary data.</text>
</comment>
<organism evidence="1 2">
    <name type="scientific">Variovorax boronicumulans</name>
    <dbReference type="NCBI Taxonomy" id="436515"/>
    <lineage>
        <taxon>Bacteria</taxon>
        <taxon>Pseudomonadati</taxon>
        <taxon>Pseudomonadota</taxon>
        <taxon>Betaproteobacteria</taxon>
        <taxon>Burkholderiales</taxon>
        <taxon>Comamonadaceae</taxon>
        <taxon>Variovorax</taxon>
    </lineage>
</organism>
<dbReference type="Proteomes" id="UP001244295">
    <property type="component" value="Unassembled WGS sequence"/>
</dbReference>
<dbReference type="RefSeq" id="WP_307635863.1">
    <property type="nucleotide sequence ID" value="NZ_JAUSRR010000002.1"/>
</dbReference>
<protein>
    <submittedName>
        <fullName evidence="1">CheY-like chemotaxis protein</fullName>
    </submittedName>
</protein>
<name>A0AAW8DRJ1_9BURK</name>
<dbReference type="SUPFAM" id="SSF52172">
    <property type="entry name" value="CheY-like"/>
    <property type="match status" value="1"/>
</dbReference>
<dbReference type="AlphaFoldDB" id="A0AAW8DRJ1"/>
<evidence type="ECO:0000313" key="2">
    <source>
        <dbReference type="Proteomes" id="UP001244295"/>
    </source>
</evidence>
<sequence length="162" mass="18062">MTTSKTLLVVEDDEPKQRSIIGFLLEILRSDVAIVSAESLTSAVAVLSSQDVVFVVVDMSIPTFDLVKDRRGGGQPQGFGGADILRFIQSETETTKSVVLTQYEEFVLRRGENRKDPRGLEEALRSELDERFLGVIHYAGQHGAWRQSLKEILERLALTETP</sequence>
<accession>A0AAW8DRJ1</accession>
<evidence type="ECO:0000313" key="1">
    <source>
        <dbReference type="EMBL" id="MDP9921872.1"/>
    </source>
</evidence>
<dbReference type="InterPro" id="IPR011006">
    <property type="entry name" value="CheY-like_superfamily"/>
</dbReference>
<dbReference type="Gene3D" id="3.40.50.2300">
    <property type="match status" value="1"/>
</dbReference>
<reference evidence="1" key="1">
    <citation type="submission" date="2023-07" db="EMBL/GenBank/DDBJ databases">
        <title>Sorghum-associated microbial communities from plants grown in Nebraska, USA.</title>
        <authorList>
            <person name="Schachtman D."/>
        </authorList>
    </citation>
    <scope>NUCLEOTIDE SEQUENCE</scope>
    <source>
        <strain evidence="1">DS2795</strain>
    </source>
</reference>
<dbReference type="EMBL" id="JAUSRR010000002">
    <property type="protein sequence ID" value="MDP9921872.1"/>
    <property type="molecule type" value="Genomic_DNA"/>
</dbReference>